<gene>
    <name evidence="3" type="ORF">ILEXP_LOCUS21270</name>
</gene>
<keyword evidence="1" id="KW-0677">Repeat</keyword>
<name>A0ABC8S741_9AQUA</name>
<comment type="caution">
    <text evidence="3">The sequence shown here is derived from an EMBL/GenBank/DDBJ whole genome shotgun (WGS) entry which is preliminary data.</text>
</comment>
<reference evidence="3 4" key="1">
    <citation type="submission" date="2024-02" db="EMBL/GenBank/DDBJ databases">
        <authorList>
            <person name="Vignale AGUSTIN F."/>
            <person name="Sosa J E."/>
            <person name="Modenutti C."/>
        </authorList>
    </citation>
    <scope>NUCLEOTIDE SEQUENCE [LARGE SCALE GENOMIC DNA]</scope>
</reference>
<keyword evidence="4" id="KW-1185">Reference proteome</keyword>
<dbReference type="Proteomes" id="UP001642360">
    <property type="component" value="Unassembled WGS sequence"/>
</dbReference>
<dbReference type="InterPro" id="IPR055414">
    <property type="entry name" value="LRR_R13L4/SHOC2-like"/>
</dbReference>
<feature type="domain" description="Disease resistance R13L4/SHOC-2-like LRR" evidence="2">
    <location>
        <begin position="28"/>
        <end position="338"/>
    </location>
</feature>
<dbReference type="PANTHER" id="PTHR47186">
    <property type="entry name" value="LEUCINE-RICH REPEAT-CONTAINING PROTEIN 57"/>
    <property type="match status" value="1"/>
</dbReference>
<dbReference type="PANTHER" id="PTHR47186:SF57">
    <property type="entry name" value="OS02G0478300 PROTEIN"/>
    <property type="match status" value="1"/>
</dbReference>
<evidence type="ECO:0000313" key="3">
    <source>
        <dbReference type="EMBL" id="CAK9153029.1"/>
    </source>
</evidence>
<dbReference type="AlphaFoldDB" id="A0ABC8S741"/>
<dbReference type="SUPFAM" id="SSF52058">
    <property type="entry name" value="L domain-like"/>
    <property type="match status" value="1"/>
</dbReference>
<dbReference type="Pfam" id="PF23598">
    <property type="entry name" value="LRR_14"/>
    <property type="match status" value="1"/>
</dbReference>
<sequence>MQSPQKVRRLAIHHSFKKIRETKCFERLRSLLMFENAECVYNSSVSSILSGGSKLLRVLDLRGASLETFPHEVCELVHLRYLSIRGTHVRYIPASIGKLRILETLDLKHNWMIGLPIEIGKLEKLRYLVFNGVTVPAEIGNLSSLQKLARIAANQVNGQIILGVIGKLTQLKSLKISKLRRKHGMILCPSLKKLSNLRSLSLSSLPIHEIDIRSLSLSSPPKYEFDFLDLKTLSLGTPFLRKLYLEGHLEEAPAWISSLHSLVKVRLSSSRLRDDLLTYLQDLPNLQHLELHDNACKEVELCFKAGGFKSLQFLWLEALEKLRWVKFEQGAMPHLENLIV</sequence>
<proteinExistence type="predicted"/>
<dbReference type="InterPro" id="IPR032675">
    <property type="entry name" value="LRR_dom_sf"/>
</dbReference>
<evidence type="ECO:0000259" key="2">
    <source>
        <dbReference type="Pfam" id="PF23598"/>
    </source>
</evidence>
<organism evidence="3 4">
    <name type="scientific">Ilex paraguariensis</name>
    <name type="common">yerba mate</name>
    <dbReference type="NCBI Taxonomy" id="185542"/>
    <lineage>
        <taxon>Eukaryota</taxon>
        <taxon>Viridiplantae</taxon>
        <taxon>Streptophyta</taxon>
        <taxon>Embryophyta</taxon>
        <taxon>Tracheophyta</taxon>
        <taxon>Spermatophyta</taxon>
        <taxon>Magnoliopsida</taxon>
        <taxon>eudicotyledons</taxon>
        <taxon>Gunneridae</taxon>
        <taxon>Pentapetalae</taxon>
        <taxon>asterids</taxon>
        <taxon>campanulids</taxon>
        <taxon>Aquifoliales</taxon>
        <taxon>Aquifoliaceae</taxon>
        <taxon>Ilex</taxon>
    </lineage>
</organism>
<accession>A0ABC8S741</accession>
<dbReference type="Gene3D" id="3.80.10.10">
    <property type="entry name" value="Ribonuclease Inhibitor"/>
    <property type="match status" value="1"/>
</dbReference>
<protein>
    <recommendedName>
        <fullName evidence="2">Disease resistance R13L4/SHOC-2-like LRR domain-containing protein</fullName>
    </recommendedName>
</protein>
<evidence type="ECO:0000256" key="1">
    <source>
        <dbReference type="ARBA" id="ARBA00022737"/>
    </source>
</evidence>
<evidence type="ECO:0000313" key="4">
    <source>
        <dbReference type="Proteomes" id="UP001642360"/>
    </source>
</evidence>
<dbReference type="EMBL" id="CAUOFW020002326">
    <property type="protein sequence ID" value="CAK9153029.1"/>
    <property type="molecule type" value="Genomic_DNA"/>
</dbReference>